<dbReference type="PANTHER" id="PTHR43798:SF31">
    <property type="entry name" value="AB HYDROLASE SUPERFAMILY PROTEIN YCLE"/>
    <property type="match status" value="1"/>
</dbReference>
<dbReference type="InterPro" id="IPR050266">
    <property type="entry name" value="AB_hydrolase_sf"/>
</dbReference>
<dbReference type="InterPro" id="IPR029058">
    <property type="entry name" value="AB_hydrolase_fold"/>
</dbReference>
<organism evidence="4 5">
    <name type="scientific">Cohnella pontilimi</name>
    <dbReference type="NCBI Taxonomy" id="2564100"/>
    <lineage>
        <taxon>Bacteria</taxon>
        <taxon>Bacillati</taxon>
        <taxon>Bacillota</taxon>
        <taxon>Bacilli</taxon>
        <taxon>Bacillales</taxon>
        <taxon>Paenibacillaceae</taxon>
        <taxon>Cohnella</taxon>
    </lineage>
</organism>
<dbReference type="InterPro" id="IPR000073">
    <property type="entry name" value="AB_hydrolase_1"/>
</dbReference>
<feature type="region of interest" description="Disordered" evidence="2">
    <location>
        <begin position="253"/>
        <end position="288"/>
    </location>
</feature>
<gene>
    <name evidence="4" type="ORF">E5161_17715</name>
</gene>
<evidence type="ECO:0000313" key="4">
    <source>
        <dbReference type="EMBL" id="TJY39782.1"/>
    </source>
</evidence>
<evidence type="ECO:0000256" key="1">
    <source>
        <dbReference type="ARBA" id="ARBA00022801"/>
    </source>
</evidence>
<dbReference type="GO" id="GO:0016787">
    <property type="term" value="F:hydrolase activity"/>
    <property type="evidence" value="ECO:0007669"/>
    <property type="project" value="UniProtKB-KW"/>
</dbReference>
<dbReference type="EMBL" id="SUPK01000009">
    <property type="protein sequence ID" value="TJY39782.1"/>
    <property type="molecule type" value="Genomic_DNA"/>
</dbReference>
<name>A0A4U0F9J6_9BACL</name>
<proteinExistence type="predicted"/>
<dbReference type="OrthoDB" id="6191536at2"/>
<dbReference type="RefSeq" id="WP_136779222.1">
    <property type="nucleotide sequence ID" value="NZ_SUPK01000009.1"/>
</dbReference>
<sequence>MPMIHVNGVDLHYHLQGKGVPIVFLHPPCIGSRVFTYLRNDLSQDYRTLMFDFRGHGHSGTSGTRLTIPLLVEDTRQLMDALDISSAYLCTYSMASMVALEALLTHPNRFSGAVLLGGLAKATGWRLRGRLRAGSIASRWGARDSVAAPILWVNSDNTQTYRNLRRETLSGDVAKWREYFDSGLRYSAENRLPEIKQPVLLVCGEKDRQFHKHMRTMKQGLPNASTAFIRGKKHFLPTYAADPIAGAIRLWLEPRDEKREDQPTPGRPPGPDTWMLENRDDPEPQLRT</sequence>
<accession>A0A4U0F9J6</accession>
<dbReference type="SUPFAM" id="SSF53474">
    <property type="entry name" value="alpha/beta-Hydrolases"/>
    <property type="match status" value="1"/>
</dbReference>
<dbReference type="Gene3D" id="3.40.50.1820">
    <property type="entry name" value="alpha/beta hydrolase"/>
    <property type="match status" value="1"/>
</dbReference>
<dbReference type="GO" id="GO:0016020">
    <property type="term" value="C:membrane"/>
    <property type="evidence" value="ECO:0007669"/>
    <property type="project" value="TreeGrafter"/>
</dbReference>
<feature type="compositionally biased region" description="Basic and acidic residues" evidence="2">
    <location>
        <begin position="277"/>
        <end position="288"/>
    </location>
</feature>
<dbReference type="AlphaFoldDB" id="A0A4U0F9J6"/>
<evidence type="ECO:0000256" key="2">
    <source>
        <dbReference type="SAM" id="MobiDB-lite"/>
    </source>
</evidence>
<keyword evidence="5" id="KW-1185">Reference proteome</keyword>
<evidence type="ECO:0000313" key="5">
    <source>
        <dbReference type="Proteomes" id="UP000309673"/>
    </source>
</evidence>
<keyword evidence="1 4" id="KW-0378">Hydrolase</keyword>
<feature type="domain" description="AB hydrolase-1" evidence="3">
    <location>
        <begin position="21"/>
        <end position="235"/>
    </location>
</feature>
<dbReference type="Proteomes" id="UP000309673">
    <property type="component" value="Unassembled WGS sequence"/>
</dbReference>
<reference evidence="4 5" key="1">
    <citation type="submission" date="2019-04" db="EMBL/GenBank/DDBJ databases">
        <title>Cohnella sp. nov., isolated from soil.</title>
        <authorList>
            <person name="Kim W."/>
        </authorList>
    </citation>
    <scope>NUCLEOTIDE SEQUENCE [LARGE SCALE GENOMIC DNA]</scope>
    <source>
        <strain evidence="4 5">CAU 1483</strain>
    </source>
</reference>
<comment type="caution">
    <text evidence="4">The sequence shown here is derived from an EMBL/GenBank/DDBJ whole genome shotgun (WGS) entry which is preliminary data.</text>
</comment>
<dbReference type="Pfam" id="PF00561">
    <property type="entry name" value="Abhydrolase_1"/>
    <property type="match status" value="1"/>
</dbReference>
<dbReference type="PANTHER" id="PTHR43798">
    <property type="entry name" value="MONOACYLGLYCEROL LIPASE"/>
    <property type="match status" value="1"/>
</dbReference>
<feature type="compositionally biased region" description="Basic and acidic residues" evidence="2">
    <location>
        <begin position="253"/>
        <end position="262"/>
    </location>
</feature>
<evidence type="ECO:0000259" key="3">
    <source>
        <dbReference type="Pfam" id="PF00561"/>
    </source>
</evidence>
<protein>
    <submittedName>
        <fullName evidence="4">Alpha/beta hydrolase</fullName>
    </submittedName>
</protein>